<dbReference type="Gene3D" id="1.20.1280.290">
    <property type="match status" value="1"/>
</dbReference>
<evidence type="ECO:0000256" key="4">
    <source>
        <dbReference type="ARBA" id="ARBA00023136"/>
    </source>
</evidence>
<dbReference type="AlphaFoldDB" id="A2F9S5"/>
<feature type="transmembrane region" description="Helical" evidence="6">
    <location>
        <begin position="26"/>
        <end position="50"/>
    </location>
</feature>
<dbReference type="InterPro" id="IPR006603">
    <property type="entry name" value="PQ-loop_rpt"/>
</dbReference>
<dbReference type="RefSeq" id="XP_001311253.1">
    <property type="nucleotide sequence ID" value="XM_001311252.1"/>
</dbReference>
<evidence type="ECO:0000256" key="1">
    <source>
        <dbReference type="ARBA" id="ARBA00004141"/>
    </source>
</evidence>
<sequence length="300" mass="33934">MDTFLGYDYSWAGFIDYSKCYKEVNVIWLAVGLCVFVGTIISVIPQLYNYVKLRSNYGVNPIAVFMINFSQWVQTMNYFCLHAADFTGLTTASFQVWLPRLVSFLNIFSLWYIYLGNTFLNLIFFDKEPHPNRRIESIRVARITNVFFMVLLHVLSFLAILIFYCIGAPKGFASKPQFYYGSILGTMGGVITVIQYIPQIITTCKVQGPGSLSLILLCIQAPGGLTSAAFLIFGTRENWTTWFPTLMGALQQCVLIVIILFFMCKNCGKNKGNEEDFANKDDLDGKDENSSSDPQPVRDL</sequence>
<keyword evidence="2 6" id="KW-0812">Transmembrane</keyword>
<keyword evidence="4 6" id="KW-0472">Membrane</keyword>
<feature type="transmembrane region" description="Helical" evidence="6">
    <location>
        <begin position="178"/>
        <end position="198"/>
    </location>
</feature>
<dbReference type="GO" id="GO:0016020">
    <property type="term" value="C:membrane"/>
    <property type="evidence" value="ECO:0000318"/>
    <property type="project" value="GO_Central"/>
</dbReference>
<name>A2F9S5_TRIV3</name>
<dbReference type="VEuPathDB" id="TrichDB:TVAG_176930"/>
<dbReference type="KEGG" id="tva:4756121"/>
<feature type="transmembrane region" description="Helical" evidence="6">
    <location>
        <begin position="210"/>
        <end position="233"/>
    </location>
</feature>
<dbReference type="PANTHER" id="PTHR16201">
    <property type="entry name" value="SEVEN TRANSMEMBRANE PROTEIN 1-RELATED"/>
    <property type="match status" value="1"/>
</dbReference>
<dbReference type="VEuPathDB" id="TrichDB:TVAGG3_1057950"/>
<evidence type="ECO:0008006" key="9">
    <source>
        <dbReference type="Google" id="ProtNLM"/>
    </source>
</evidence>
<evidence type="ECO:0000256" key="6">
    <source>
        <dbReference type="SAM" id="Phobius"/>
    </source>
</evidence>
<comment type="subcellular location">
    <subcellularLocation>
        <location evidence="1">Membrane</location>
        <topology evidence="1">Multi-pass membrane protein</topology>
    </subcellularLocation>
</comment>
<dbReference type="OMA" id="FVIYFPR"/>
<organism evidence="7 8">
    <name type="scientific">Trichomonas vaginalis (strain ATCC PRA-98 / G3)</name>
    <dbReference type="NCBI Taxonomy" id="412133"/>
    <lineage>
        <taxon>Eukaryota</taxon>
        <taxon>Metamonada</taxon>
        <taxon>Parabasalia</taxon>
        <taxon>Trichomonadida</taxon>
        <taxon>Trichomonadidae</taxon>
        <taxon>Trichomonas</taxon>
    </lineage>
</organism>
<dbReference type="InterPro" id="IPR051415">
    <property type="entry name" value="LAAT-1"/>
</dbReference>
<dbReference type="Pfam" id="PF04193">
    <property type="entry name" value="PQ-loop"/>
    <property type="match status" value="1"/>
</dbReference>
<evidence type="ECO:0000313" key="7">
    <source>
        <dbReference type="EMBL" id="EAX98323.1"/>
    </source>
</evidence>
<feature type="transmembrane region" description="Helical" evidence="6">
    <location>
        <begin position="239"/>
        <end position="262"/>
    </location>
</feature>
<keyword evidence="8" id="KW-1185">Reference proteome</keyword>
<accession>A2F9S5</accession>
<feature type="compositionally biased region" description="Basic and acidic residues" evidence="5">
    <location>
        <begin position="276"/>
        <end position="289"/>
    </location>
</feature>
<dbReference type="Proteomes" id="UP000001542">
    <property type="component" value="Unassembled WGS sequence"/>
</dbReference>
<feature type="region of interest" description="Disordered" evidence="5">
    <location>
        <begin position="276"/>
        <end position="300"/>
    </location>
</feature>
<feature type="transmembrane region" description="Helical" evidence="6">
    <location>
        <begin position="146"/>
        <end position="166"/>
    </location>
</feature>
<evidence type="ECO:0000256" key="3">
    <source>
        <dbReference type="ARBA" id="ARBA00022989"/>
    </source>
</evidence>
<dbReference type="EMBL" id="DS113680">
    <property type="protein sequence ID" value="EAX98323.1"/>
    <property type="molecule type" value="Genomic_DNA"/>
</dbReference>
<protein>
    <recommendedName>
        <fullName evidence="9">PQ loop repeat family protein</fullName>
    </recommendedName>
</protein>
<proteinExistence type="predicted"/>
<evidence type="ECO:0000313" key="8">
    <source>
        <dbReference type="Proteomes" id="UP000001542"/>
    </source>
</evidence>
<evidence type="ECO:0000256" key="2">
    <source>
        <dbReference type="ARBA" id="ARBA00022692"/>
    </source>
</evidence>
<reference evidence="7" key="1">
    <citation type="submission" date="2006-10" db="EMBL/GenBank/DDBJ databases">
        <authorList>
            <person name="Amadeo P."/>
            <person name="Zhao Q."/>
            <person name="Wortman J."/>
            <person name="Fraser-Liggett C."/>
            <person name="Carlton J."/>
        </authorList>
    </citation>
    <scope>NUCLEOTIDE SEQUENCE</scope>
    <source>
        <strain evidence="7">G3</strain>
    </source>
</reference>
<reference evidence="7" key="2">
    <citation type="journal article" date="2007" name="Science">
        <title>Draft genome sequence of the sexually transmitted pathogen Trichomonas vaginalis.</title>
        <authorList>
            <person name="Carlton J.M."/>
            <person name="Hirt R.P."/>
            <person name="Silva J.C."/>
            <person name="Delcher A.L."/>
            <person name="Schatz M."/>
            <person name="Zhao Q."/>
            <person name="Wortman J.R."/>
            <person name="Bidwell S.L."/>
            <person name="Alsmark U.C.M."/>
            <person name="Besteiro S."/>
            <person name="Sicheritz-Ponten T."/>
            <person name="Noel C.J."/>
            <person name="Dacks J.B."/>
            <person name="Foster P.G."/>
            <person name="Simillion C."/>
            <person name="Van de Peer Y."/>
            <person name="Miranda-Saavedra D."/>
            <person name="Barton G.J."/>
            <person name="Westrop G.D."/>
            <person name="Mueller S."/>
            <person name="Dessi D."/>
            <person name="Fiori P.L."/>
            <person name="Ren Q."/>
            <person name="Paulsen I."/>
            <person name="Zhang H."/>
            <person name="Bastida-Corcuera F.D."/>
            <person name="Simoes-Barbosa A."/>
            <person name="Brown M.T."/>
            <person name="Hayes R.D."/>
            <person name="Mukherjee M."/>
            <person name="Okumura C.Y."/>
            <person name="Schneider R."/>
            <person name="Smith A.J."/>
            <person name="Vanacova S."/>
            <person name="Villalvazo M."/>
            <person name="Haas B.J."/>
            <person name="Pertea M."/>
            <person name="Feldblyum T.V."/>
            <person name="Utterback T.R."/>
            <person name="Shu C.L."/>
            <person name="Osoegawa K."/>
            <person name="de Jong P.J."/>
            <person name="Hrdy I."/>
            <person name="Horvathova L."/>
            <person name="Zubacova Z."/>
            <person name="Dolezal P."/>
            <person name="Malik S.B."/>
            <person name="Logsdon J.M. Jr."/>
            <person name="Henze K."/>
            <person name="Gupta A."/>
            <person name="Wang C.C."/>
            <person name="Dunne R.L."/>
            <person name="Upcroft J.A."/>
            <person name="Upcroft P."/>
            <person name="White O."/>
            <person name="Salzberg S.L."/>
            <person name="Tang P."/>
            <person name="Chiu C.-H."/>
            <person name="Lee Y.-S."/>
            <person name="Embley T.M."/>
            <person name="Coombs G.H."/>
            <person name="Mottram J.C."/>
            <person name="Tachezy J."/>
            <person name="Fraser-Liggett C.M."/>
            <person name="Johnson P.J."/>
        </authorList>
    </citation>
    <scope>NUCLEOTIDE SEQUENCE [LARGE SCALE GENOMIC DNA]</scope>
    <source>
        <strain evidence="7">G3</strain>
    </source>
</reference>
<gene>
    <name evidence="7" type="ORF">TVAG_176930</name>
</gene>
<dbReference type="InParanoid" id="A2F9S5"/>
<keyword evidence="3 6" id="KW-1133">Transmembrane helix</keyword>
<dbReference type="OrthoDB" id="19344at2759"/>
<evidence type="ECO:0000256" key="5">
    <source>
        <dbReference type="SAM" id="MobiDB-lite"/>
    </source>
</evidence>
<dbReference type="PANTHER" id="PTHR16201:SF11">
    <property type="entry name" value="PQ-LOOP REPEAT-CONTAINING PROTEIN"/>
    <property type="match status" value="1"/>
</dbReference>
<feature type="transmembrane region" description="Helical" evidence="6">
    <location>
        <begin position="104"/>
        <end position="125"/>
    </location>
</feature>